<evidence type="ECO:0000313" key="5">
    <source>
        <dbReference type="EMBL" id="MDP9796201.1"/>
    </source>
</evidence>
<name>A0ABT9MY87_9ACTN</name>
<gene>
    <name evidence="5" type="ORF">J2S43_004713</name>
</gene>
<dbReference type="EMBL" id="JAUSRA010000001">
    <property type="protein sequence ID" value="MDP9796201.1"/>
    <property type="molecule type" value="Genomic_DNA"/>
</dbReference>
<dbReference type="NCBIfam" id="TIGR00350">
    <property type="entry name" value="lytR_cpsA_psr"/>
    <property type="match status" value="1"/>
</dbReference>
<feature type="transmembrane region" description="Helical" evidence="3">
    <location>
        <begin position="144"/>
        <end position="167"/>
    </location>
</feature>
<accession>A0ABT9MY87</accession>
<dbReference type="InterPro" id="IPR050922">
    <property type="entry name" value="LytR/CpsA/Psr_CW_biosynth"/>
</dbReference>
<reference evidence="5 6" key="1">
    <citation type="submission" date="2023-07" db="EMBL/GenBank/DDBJ databases">
        <title>Sequencing the genomes of 1000 actinobacteria strains.</title>
        <authorList>
            <person name="Klenk H.-P."/>
        </authorList>
    </citation>
    <scope>NUCLEOTIDE SEQUENCE [LARGE SCALE GENOMIC DNA]</scope>
    <source>
        <strain evidence="5 6">DSM 44710</strain>
    </source>
</reference>
<keyword evidence="6" id="KW-1185">Reference proteome</keyword>
<evidence type="ECO:0000256" key="1">
    <source>
        <dbReference type="ARBA" id="ARBA00006068"/>
    </source>
</evidence>
<feature type="region of interest" description="Disordered" evidence="2">
    <location>
        <begin position="72"/>
        <end position="96"/>
    </location>
</feature>
<feature type="region of interest" description="Disordered" evidence="2">
    <location>
        <begin position="1"/>
        <end position="60"/>
    </location>
</feature>
<comment type="caution">
    <text evidence="5">The sequence shown here is derived from an EMBL/GenBank/DDBJ whole genome shotgun (WGS) entry which is preliminary data.</text>
</comment>
<keyword evidence="3" id="KW-1133">Transmembrane helix</keyword>
<keyword evidence="3" id="KW-0472">Membrane</keyword>
<dbReference type="Pfam" id="PF03816">
    <property type="entry name" value="LytR_cpsA_psr"/>
    <property type="match status" value="1"/>
</dbReference>
<comment type="similarity">
    <text evidence="1">Belongs to the LytR/CpsA/Psr (LCP) family.</text>
</comment>
<keyword evidence="3" id="KW-0812">Transmembrane</keyword>
<feature type="domain" description="Cell envelope-related transcriptional attenuator" evidence="4">
    <location>
        <begin position="216"/>
        <end position="370"/>
    </location>
</feature>
<dbReference type="PANTHER" id="PTHR33392:SF6">
    <property type="entry name" value="POLYISOPRENYL-TEICHOIC ACID--PEPTIDOGLYCAN TEICHOIC ACID TRANSFERASE TAGU"/>
    <property type="match status" value="1"/>
</dbReference>
<dbReference type="InterPro" id="IPR004474">
    <property type="entry name" value="LytR_CpsA_psr"/>
</dbReference>
<evidence type="ECO:0000313" key="6">
    <source>
        <dbReference type="Proteomes" id="UP001240984"/>
    </source>
</evidence>
<dbReference type="PANTHER" id="PTHR33392">
    <property type="entry name" value="POLYISOPRENYL-TEICHOIC ACID--PEPTIDOGLYCAN TEICHOIC ACID TRANSFERASE TAGU"/>
    <property type="match status" value="1"/>
</dbReference>
<evidence type="ECO:0000256" key="3">
    <source>
        <dbReference type="SAM" id="Phobius"/>
    </source>
</evidence>
<proteinExistence type="inferred from homology"/>
<dbReference type="Gene3D" id="3.40.630.190">
    <property type="entry name" value="LCP protein"/>
    <property type="match status" value="1"/>
</dbReference>
<sequence length="464" mass="48956">MPGRRRRFAGPAGPGGATAADPLRRDPAEPTRGGTAAGPLPEACENGPPSSRAEEPETLARRCSWSVLPARTTGGAAASPVTRAEPVARQDSGGCASAGGQLRAVAAGQYHRGMAQRSQLAEPDDIQVAEAVPGGPPRRRARRIVLIVLLVLVLLGVGVIGAGGLYLRSVEGDIERVEAFDQVPEADRPVKTIADAMNILILGSDTRDPDNPSGSRSDTIILAHLTQGRSSAQLVSIPRDTWVSVPKTKDGQGGQDAKINAAYAWGGIPLMVQTVEKFTQVRIDHVALIDFAGFKDIVDALGGVEIDVAEGFTSTHSLNPDGRRTFVKGRQTMDGAAALDYARERYAFADGDFTRIEHQQQVIKAILDKAVSGGMLTSPGQVNSFLRATADAVTVDDTLSIADMAADMRHLRSDNLTFITSPTKGTGQVGAESVVLADTEKAKSFYDAVRRDAVPEILSIGKGK</sequence>
<evidence type="ECO:0000259" key="4">
    <source>
        <dbReference type="Pfam" id="PF03816"/>
    </source>
</evidence>
<evidence type="ECO:0000256" key="2">
    <source>
        <dbReference type="SAM" id="MobiDB-lite"/>
    </source>
</evidence>
<organism evidence="5 6">
    <name type="scientific">Catenuloplanes nepalensis</name>
    <dbReference type="NCBI Taxonomy" id="587533"/>
    <lineage>
        <taxon>Bacteria</taxon>
        <taxon>Bacillati</taxon>
        <taxon>Actinomycetota</taxon>
        <taxon>Actinomycetes</taxon>
        <taxon>Micromonosporales</taxon>
        <taxon>Micromonosporaceae</taxon>
        <taxon>Catenuloplanes</taxon>
    </lineage>
</organism>
<dbReference type="Proteomes" id="UP001240984">
    <property type="component" value="Unassembled WGS sequence"/>
</dbReference>
<protein>
    <submittedName>
        <fullName evidence="5">LCP family protein required for cell wall assembly</fullName>
    </submittedName>
</protein>